<feature type="transmembrane region" description="Helical" evidence="6">
    <location>
        <begin position="69"/>
        <end position="92"/>
    </location>
</feature>
<feature type="transmembrane region" description="Helical" evidence="6">
    <location>
        <begin position="25"/>
        <end position="48"/>
    </location>
</feature>
<keyword evidence="2" id="KW-1003">Cell membrane</keyword>
<feature type="transmembrane region" description="Helical" evidence="6">
    <location>
        <begin position="308"/>
        <end position="328"/>
    </location>
</feature>
<name>A0A930YP54_9ACTN</name>
<feature type="transmembrane region" description="Helical" evidence="6">
    <location>
        <begin position="198"/>
        <end position="218"/>
    </location>
</feature>
<keyword evidence="4 6" id="KW-1133">Transmembrane helix</keyword>
<feature type="transmembrane region" description="Helical" evidence="6">
    <location>
        <begin position="157"/>
        <end position="177"/>
    </location>
</feature>
<feature type="transmembrane region" description="Helical" evidence="6">
    <location>
        <begin position="132"/>
        <end position="151"/>
    </location>
</feature>
<dbReference type="Pfam" id="PF13440">
    <property type="entry name" value="Polysacc_synt_3"/>
    <property type="match status" value="1"/>
</dbReference>
<reference evidence="7" key="1">
    <citation type="submission" date="2020-11" db="EMBL/GenBank/DDBJ databases">
        <title>Nocardioides cynanchi sp. nov., isolated from soil of rhizosphere of Cynanchum wilfordii.</title>
        <authorList>
            <person name="Lee J.-S."/>
            <person name="Suh M.K."/>
            <person name="Kim J.-S."/>
        </authorList>
    </citation>
    <scope>NUCLEOTIDE SEQUENCE</scope>
    <source>
        <strain evidence="7">KCTC 19276</strain>
    </source>
</reference>
<evidence type="ECO:0000256" key="5">
    <source>
        <dbReference type="ARBA" id="ARBA00023136"/>
    </source>
</evidence>
<sequence length="397" mass="41728">MAVMNLAAYAFTAIAARLLGPQDYGALASLMALLLVIAVLQLGLQTAAARRISADPAQVAQIEREILSLTYRVAGGVGVGLLLLTPVINSLLRLDNLAAASLVALCAVPLTITGGQLGVLQGERRWWPVAMIYVATGVPKLAVGTALMLWHPTELNALVGVFVGAIAPVLLGAYALRRKRTSEQDSSRHSTRPVAREVLANAQALLAFLSLINCDVILARNVLDEHEAGLYAGGLILTKAMLFLPQFVVVVAFPSMSTAHQRRQALVRGLALIVALGAVGVLACAALPRLALVFVGGPDYAAIQGRLWLFAVLGTVLSLLQLLVYAVLARRGTRSVYLVWGTLVVLVAAGSQATSVTGLLVVVTAVDTVLFVALLAASLVRLRKPVEDQAPPPEAVM</sequence>
<keyword evidence="3 6" id="KW-0812">Transmembrane</keyword>
<evidence type="ECO:0000313" key="7">
    <source>
        <dbReference type="EMBL" id="MBF4767385.1"/>
    </source>
</evidence>
<evidence type="ECO:0000256" key="3">
    <source>
        <dbReference type="ARBA" id="ARBA00022692"/>
    </source>
</evidence>
<comment type="caution">
    <text evidence="7">The sequence shown here is derived from an EMBL/GenBank/DDBJ whole genome shotgun (WGS) entry which is preliminary data.</text>
</comment>
<feature type="transmembrane region" description="Helical" evidence="6">
    <location>
        <begin position="98"/>
        <end position="120"/>
    </location>
</feature>
<gene>
    <name evidence="7" type="ORF">ISU10_06355</name>
</gene>
<keyword evidence="5 6" id="KW-0472">Membrane</keyword>
<evidence type="ECO:0000256" key="6">
    <source>
        <dbReference type="SAM" id="Phobius"/>
    </source>
</evidence>
<dbReference type="AlphaFoldDB" id="A0A930YP54"/>
<keyword evidence="8" id="KW-1185">Reference proteome</keyword>
<feature type="transmembrane region" description="Helical" evidence="6">
    <location>
        <begin position="230"/>
        <end position="253"/>
    </location>
</feature>
<dbReference type="Proteomes" id="UP000660668">
    <property type="component" value="Unassembled WGS sequence"/>
</dbReference>
<evidence type="ECO:0000256" key="2">
    <source>
        <dbReference type="ARBA" id="ARBA00022475"/>
    </source>
</evidence>
<dbReference type="PANTHER" id="PTHR30250:SF11">
    <property type="entry name" value="O-ANTIGEN TRANSPORTER-RELATED"/>
    <property type="match status" value="1"/>
</dbReference>
<evidence type="ECO:0000313" key="8">
    <source>
        <dbReference type="Proteomes" id="UP000660668"/>
    </source>
</evidence>
<dbReference type="InterPro" id="IPR050833">
    <property type="entry name" value="Poly_Biosynth_Transport"/>
</dbReference>
<feature type="transmembrane region" description="Helical" evidence="6">
    <location>
        <begin position="265"/>
        <end position="288"/>
    </location>
</feature>
<organism evidence="7 8">
    <name type="scientific">Nocardioides agariphilus</name>
    <dbReference type="NCBI Taxonomy" id="433664"/>
    <lineage>
        <taxon>Bacteria</taxon>
        <taxon>Bacillati</taxon>
        <taxon>Actinomycetota</taxon>
        <taxon>Actinomycetes</taxon>
        <taxon>Propionibacteriales</taxon>
        <taxon>Nocardioidaceae</taxon>
        <taxon>Nocardioides</taxon>
    </lineage>
</organism>
<feature type="transmembrane region" description="Helical" evidence="6">
    <location>
        <begin position="335"/>
        <end position="353"/>
    </location>
</feature>
<accession>A0A930YP54</accession>
<evidence type="ECO:0000256" key="4">
    <source>
        <dbReference type="ARBA" id="ARBA00022989"/>
    </source>
</evidence>
<evidence type="ECO:0000256" key="1">
    <source>
        <dbReference type="ARBA" id="ARBA00004651"/>
    </source>
</evidence>
<protein>
    <submittedName>
        <fullName evidence="7">Oligosaccharide flippase family protein</fullName>
    </submittedName>
</protein>
<comment type="subcellular location">
    <subcellularLocation>
        <location evidence="1">Cell membrane</location>
        <topology evidence="1">Multi-pass membrane protein</topology>
    </subcellularLocation>
</comment>
<dbReference type="GO" id="GO:0005886">
    <property type="term" value="C:plasma membrane"/>
    <property type="evidence" value="ECO:0007669"/>
    <property type="project" value="UniProtKB-SubCell"/>
</dbReference>
<dbReference type="PANTHER" id="PTHR30250">
    <property type="entry name" value="PST FAMILY PREDICTED COLANIC ACID TRANSPORTER"/>
    <property type="match status" value="1"/>
</dbReference>
<dbReference type="EMBL" id="JADKPO010000006">
    <property type="protein sequence ID" value="MBF4767385.1"/>
    <property type="molecule type" value="Genomic_DNA"/>
</dbReference>
<proteinExistence type="predicted"/>
<feature type="transmembrane region" description="Helical" evidence="6">
    <location>
        <begin position="359"/>
        <end position="380"/>
    </location>
</feature>